<feature type="transmembrane region" description="Helical" evidence="7">
    <location>
        <begin position="12"/>
        <end position="32"/>
    </location>
</feature>
<dbReference type="EMBL" id="FNPV01000002">
    <property type="protein sequence ID" value="SDY48513.1"/>
    <property type="molecule type" value="Genomic_DNA"/>
</dbReference>
<dbReference type="InterPro" id="IPR006685">
    <property type="entry name" value="MscS_channel_2nd"/>
</dbReference>
<dbReference type="PANTHER" id="PTHR30221">
    <property type="entry name" value="SMALL-CONDUCTANCE MECHANOSENSITIVE CHANNEL"/>
    <property type="match status" value="1"/>
</dbReference>
<evidence type="ECO:0000259" key="8">
    <source>
        <dbReference type="Pfam" id="PF00924"/>
    </source>
</evidence>
<evidence type="ECO:0000259" key="10">
    <source>
        <dbReference type="Pfam" id="PF21088"/>
    </source>
</evidence>
<sequence length="266" mass="29381">MGVVTEMVYAYAGKVLLAIFFLVVGLTVVKKISTLIAEQMDKSKMDQSLKSFLVPLVRILLQVMLIISIASMLGAEMTSFVAVLGAMSFAIGLALQGSLANFAGGVLILILKPFKVGDYIEAAGHAGTVKDIQVFYTVLNTPDNRKIIVPNANLSNSSAVNYSAYTTRRVDFKFGVGYGADIRQVKQILQRIADEHPLVMKDPAPMIVLGEHGDSAVVFYFRVWCQAEDYWTIYFDMMERVKEAFDEDGISIPYPQMDVHLQNHPG</sequence>
<evidence type="ECO:0000256" key="5">
    <source>
        <dbReference type="ARBA" id="ARBA00022989"/>
    </source>
</evidence>
<dbReference type="InterPro" id="IPR023408">
    <property type="entry name" value="MscS_beta-dom_sf"/>
</dbReference>
<dbReference type="InterPro" id="IPR011014">
    <property type="entry name" value="MscS_channel_TM-2"/>
</dbReference>
<dbReference type="Pfam" id="PF21088">
    <property type="entry name" value="MS_channel_1st"/>
    <property type="match status" value="1"/>
</dbReference>
<organism evidence="11 12">
    <name type="scientific">Tindallia californiensis</name>
    <dbReference type="NCBI Taxonomy" id="159292"/>
    <lineage>
        <taxon>Bacteria</taxon>
        <taxon>Bacillati</taxon>
        <taxon>Bacillota</taxon>
        <taxon>Clostridia</taxon>
        <taxon>Peptostreptococcales</taxon>
        <taxon>Tindalliaceae</taxon>
        <taxon>Tindallia</taxon>
    </lineage>
</organism>
<evidence type="ECO:0000256" key="4">
    <source>
        <dbReference type="ARBA" id="ARBA00022692"/>
    </source>
</evidence>
<comment type="subcellular location">
    <subcellularLocation>
        <location evidence="1">Cell membrane</location>
        <topology evidence="1">Multi-pass membrane protein</topology>
    </subcellularLocation>
</comment>
<dbReference type="Pfam" id="PF21082">
    <property type="entry name" value="MS_channel_3rd"/>
    <property type="match status" value="1"/>
</dbReference>
<proteinExistence type="inferred from homology"/>
<dbReference type="GO" id="GO:0008381">
    <property type="term" value="F:mechanosensitive monoatomic ion channel activity"/>
    <property type="evidence" value="ECO:0007669"/>
    <property type="project" value="InterPro"/>
</dbReference>
<dbReference type="InterPro" id="IPR045275">
    <property type="entry name" value="MscS_archaea/bacteria_type"/>
</dbReference>
<dbReference type="Pfam" id="PF00924">
    <property type="entry name" value="MS_channel_2nd"/>
    <property type="match status" value="1"/>
</dbReference>
<evidence type="ECO:0000256" key="6">
    <source>
        <dbReference type="ARBA" id="ARBA00023136"/>
    </source>
</evidence>
<keyword evidence="3" id="KW-1003">Cell membrane</keyword>
<dbReference type="PANTHER" id="PTHR30221:SF1">
    <property type="entry name" value="SMALL-CONDUCTANCE MECHANOSENSITIVE CHANNEL"/>
    <property type="match status" value="1"/>
</dbReference>
<evidence type="ECO:0000256" key="7">
    <source>
        <dbReference type="SAM" id="Phobius"/>
    </source>
</evidence>
<keyword evidence="12" id="KW-1185">Reference proteome</keyword>
<dbReference type="PROSITE" id="PS01246">
    <property type="entry name" value="UPF0003"/>
    <property type="match status" value="1"/>
</dbReference>
<reference evidence="11 12" key="1">
    <citation type="submission" date="2016-10" db="EMBL/GenBank/DDBJ databases">
        <authorList>
            <person name="de Groot N.N."/>
        </authorList>
    </citation>
    <scope>NUCLEOTIDE SEQUENCE [LARGE SCALE GENOMIC DNA]</scope>
    <source>
        <strain evidence="11 12">APO</strain>
    </source>
</reference>
<dbReference type="InterPro" id="IPR049278">
    <property type="entry name" value="MS_channel_C"/>
</dbReference>
<dbReference type="Gene3D" id="2.30.30.60">
    <property type="match status" value="1"/>
</dbReference>
<comment type="similarity">
    <text evidence="2">Belongs to the MscS (TC 1.A.23) family.</text>
</comment>
<evidence type="ECO:0000256" key="1">
    <source>
        <dbReference type="ARBA" id="ARBA00004651"/>
    </source>
</evidence>
<dbReference type="SUPFAM" id="SSF82861">
    <property type="entry name" value="Mechanosensitive channel protein MscS (YggB), transmembrane region"/>
    <property type="match status" value="1"/>
</dbReference>
<dbReference type="Gene3D" id="3.30.70.100">
    <property type="match status" value="1"/>
</dbReference>
<dbReference type="STRING" id="159292.SAMN05192546_102268"/>
<dbReference type="RefSeq" id="WP_242870016.1">
    <property type="nucleotide sequence ID" value="NZ_FNPV01000002.1"/>
</dbReference>
<protein>
    <submittedName>
        <fullName evidence="11">Small conductance mechanosensitive channel</fullName>
    </submittedName>
</protein>
<dbReference type="GO" id="GO:0005886">
    <property type="term" value="C:plasma membrane"/>
    <property type="evidence" value="ECO:0007669"/>
    <property type="project" value="UniProtKB-SubCell"/>
</dbReference>
<feature type="transmembrane region" description="Helical" evidence="7">
    <location>
        <begin position="52"/>
        <end position="74"/>
    </location>
</feature>
<dbReference type="Gene3D" id="1.10.287.1260">
    <property type="match status" value="1"/>
</dbReference>
<dbReference type="SUPFAM" id="SSF50182">
    <property type="entry name" value="Sm-like ribonucleoproteins"/>
    <property type="match status" value="1"/>
</dbReference>
<feature type="domain" description="Mechanosensitive ion channel transmembrane helices 2/3" evidence="10">
    <location>
        <begin position="56"/>
        <end position="96"/>
    </location>
</feature>
<keyword evidence="4 7" id="KW-0812">Transmembrane</keyword>
<dbReference type="AlphaFoldDB" id="A0A1H3K8T8"/>
<evidence type="ECO:0000259" key="9">
    <source>
        <dbReference type="Pfam" id="PF21082"/>
    </source>
</evidence>
<dbReference type="SUPFAM" id="SSF82689">
    <property type="entry name" value="Mechanosensitive channel protein MscS (YggB), C-terminal domain"/>
    <property type="match status" value="1"/>
</dbReference>
<evidence type="ECO:0000313" key="12">
    <source>
        <dbReference type="Proteomes" id="UP000199230"/>
    </source>
</evidence>
<gene>
    <name evidence="11" type="ORF">SAMN05192546_102268</name>
</gene>
<feature type="domain" description="Mechanosensitive ion channel MscS" evidence="8">
    <location>
        <begin position="98"/>
        <end position="163"/>
    </location>
</feature>
<keyword evidence="5 7" id="KW-1133">Transmembrane helix</keyword>
<evidence type="ECO:0000256" key="2">
    <source>
        <dbReference type="ARBA" id="ARBA00008017"/>
    </source>
</evidence>
<dbReference type="Proteomes" id="UP000199230">
    <property type="component" value="Unassembled WGS sequence"/>
</dbReference>
<keyword evidence="6 7" id="KW-0472">Membrane</keyword>
<dbReference type="InterPro" id="IPR011066">
    <property type="entry name" value="MscS_channel_C_sf"/>
</dbReference>
<dbReference type="InterPro" id="IPR049142">
    <property type="entry name" value="MS_channel_1st"/>
</dbReference>
<dbReference type="InterPro" id="IPR010920">
    <property type="entry name" value="LSM_dom_sf"/>
</dbReference>
<name>A0A1H3K8T8_9FIRM</name>
<evidence type="ECO:0000256" key="3">
    <source>
        <dbReference type="ARBA" id="ARBA00022475"/>
    </source>
</evidence>
<feature type="transmembrane region" description="Helical" evidence="7">
    <location>
        <begin position="80"/>
        <end position="111"/>
    </location>
</feature>
<dbReference type="InterPro" id="IPR006686">
    <property type="entry name" value="MscS_channel_CS"/>
</dbReference>
<feature type="domain" description="Mechanosensitive ion channel MscS C-terminal" evidence="9">
    <location>
        <begin position="170"/>
        <end position="252"/>
    </location>
</feature>
<evidence type="ECO:0000313" key="11">
    <source>
        <dbReference type="EMBL" id="SDY48513.1"/>
    </source>
</evidence>
<accession>A0A1H3K8T8</accession>